<reference evidence="1" key="2">
    <citation type="submission" date="2025-08" db="UniProtKB">
        <authorList>
            <consortium name="RefSeq"/>
        </authorList>
    </citation>
    <scope>IDENTIFICATION</scope>
</reference>
<organism evidence="1">
    <name type="scientific">Aspergillus niger</name>
    <dbReference type="NCBI Taxonomy" id="5061"/>
    <lineage>
        <taxon>Eukaryota</taxon>
        <taxon>Fungi</taxon>
        <taxon>Dikarya</taxon>
        <taxon>Ascomycota</taxon>
        <taxon>Pezizomycotina</taxon>
        <taxon>Eurotiomycetes</taxon>
        <taxon>Eurotiomycetidae</taxon>
        <taxon>Eurotiales</taxon>
        <taxon>Aspergillaceae</taxon>
        <taxon>Aspergillus</taxon>
        <taxon>Aspergillus subgen. Circumdati</taxon>
    </lineage>
</organism>
<dbReference type="GeneID" id="84592852"/>
<evidence type="ECO:0000313" key="1">
    <source>
        <dbReference type="RefSeq" id="XP_059602140.1"/>
    </source>
</evidence>
<proteinExistence type="predicted"/>
<sequence length="163" mass="18671">MGNRKIYMAIRAVFVDVDASLSPLRQAAQRLYQTMYPWSSDDSAGEYCNRYSEELALARYTRVTTLQVLVNRQDPDPREGEKIKVRTQNQTVTAEFELRESLKVLFRGKIVVAETGEVYAKTEDRSLGERSPRIGCIREQYRTVGPQAIHAAIWAVSTFDFEN</sequence>
<accession>A0AAJ8BQR8</accession>
<dbReference type="KEGG" id="ang:An13g02840"/>
<protein>
    <submittedName>
        <fullName evidence="1">Uncharacterized protein</fullName>
    </submittedName>
</protein>
<dbReference type="AlphaFoldDB" id="A0AAJ8BQR8"/>
<dbReference type="VEuPathDB" id="FungiDB:An13g02840"/>
<gene>
    <name evidence="1" type="ORF">An13g02840</name>
</gene>
<name>A0AAJ8BQR8_ASPNG</name>
<dbReference type="RefSeq" id="XP_059602140.1">
    <property type="nucleotide sequence ID" value="XM_059743920.1"/>
</dbReference>
<reference evidence="1" key="1">
    <citation type="submission" date="2025-02" db="EMBL/GenBank/DDBJ databases">
        <authorList>
            <consortium name="NCBI Genome Project"/>
        </authorList>
    </citation>
    <scope>NUCLEOTIDE SEQUENCE</scope>
</reference>